<accession>A0A2W5QLA3</accession>
<dbReference type="Pfam" id="PF25963">
    <property type="entry name" value="Beta-barrel_AAEA"/>
    <property type="match status" value="1"/>
</dbReference>
<keyword evidence="7 10" id="KW-1133">Transmembrane helix</keyword>
<evidence type="ECO:0000256" key="5">
    <source>
        <dbReference type="ARBA" id="ARBA00022519"/>
    </source>
</evidence>
<feature type="domain" description="p-hydroxybenzoic acid efflux pump subunit AaeA-like beta-barrel" evidence="13">
    <location>
        <begin position="280"/>
        <end position="359"/>
    </location>
</feature>
<keyword evidence="9" id="KW-0175">Coiled coil</keyword>
<dbReference type="Pfam" id="PF25876">
    <property type="entry name" value="HH_MFP_RND"/>
    <property type="match status" value="1"/>
</dbReference>
<reference evidence="14 15" key="1">
    <citation type="submission" date="2017-08" db="EMBL/GenBank/DDBJ databases">
        <title>Infants hospitalized years apart are colonized by the same room-sourced microbial strains.</title>
        <authorList>
            <person name="Brooks B."/>
            <person name="Olm M.R."/>
            <person name="Firek B.A."/>
            <person name="Baker R."/>
            <person name="Thomas B.C."/>
            <person name="Morowitz M.J."/>
            <person name="Banfield J.F."/>
        </authorList>
    </citation>
    <scope>NUCLEOTIDE SEQUENCE [LARGE SCALE GENOMIC DNA]</scope>
    <source>
        <strain evidence="14">S2_005_002_R2_33</strain>
    </source>
</reference>
<dbReference type="Gene3D" id="2.40.30.170">
    <property type="match status" value="1"/>
</dbReference>
<sequence length="379" mass="39947">MRDEQTNEQGSGSVLNNNKRKPLLVGLAIGVAVVGVLYFAYDAFIGSRSVSTDNAYVGGDNAQVTPLTSGRVVEVLVTDTQPVRKGQLLFRIEDSDQRIALAQAEAELAAAQRRYGQSLAQNRALGASADASDAQINSAKASMASAEATLTKAKTDFARRQALVGSGAVSGDELTTARQQLAAAQATAGEARAMLAQMQAAAVSARRQEDAAVALTKGTTDTTAPEIRQAQAKLDQAKLDLERTVVRAPIDGVIAKRAIQVGQKVQAGGVAMTVVPVGHLYVDANFKETQLGKVRPGQKATIKSDFYGGDVVYHGKVIGFAGGTGAAFSLIPAQNATGNWIKVVQRLPVRIELDPKELQEHPLRIGLSMDAEIELTDAD</sequence>
<feature type="domain" description="Multidrug resistance protein MdtA-like barrel-sandwich hybrid" evidence="12">
    <location>
        <begin position="61"/>
        <end position="275"/>
    </location>
</feature>
<dbReference type="GO" id="GO:0015721">
    <property type="term" value="P:bile acid and bile salt transport"/>
    <property type="evidence" value="ECO:0007669"/>
    <property type="project" value="UniProtKB-ARBA"/>
</dbReference>
<keyword evidence="5" id="KW-0997">Cell inner membrane</keyword>
<keyword evidence="3" id="KW-0813">Transport</keyword>
<dbReference type="InterPro" id="IPR058624">
    <property type="entry name" value="MdtA-like_HH"/>
</dbReference>
<feature type="transmembrane region" description="Helical" evidence="10">
    <location>
        <begin position="23"/>
        <end position="41"/>
    </location>
</feature>
<gene>
    <name evidence="14" type="ORF">DI555_09080</name>
</gene>
<evidence type="ECO:0000256" key="7">
    <source>
        <dbReference type="ARBA" id="ARBA00022989"/>
    </source>
</evidence>
<feature type="coiled-coil region" evidence="9">
    <location>
        <begin position="92"/>
        <end position="156"/>
    </location>
</feature>
<evidence type="ECO:0000256" key="10">
    <source>
        <dbReference type="SAM" id="Phobius"/>
    </source>
</evidence>
<dbReference type="InterPro" id="IPR058634">
    <property type="entry name" value="AaeA-lik-b-barrel"/>
</dbReference>
<evidence type="ECO:0000256" key="2">
    <source>
        <dbReference type="ARBA" id="ARBA00009477"/>
    </source>
</evidence>
<evidence type="ECO:0000313" key="14">
    <source>
        <dbReference type="EMBL" id="PZQ55463.1"/>
    </source>
</evidence>
<comment type="similarity">
    <text evidence="2">Belongs to the membrane fusion protein (MFP) (TC 8.A.1) family.</text>
</comment>
<evidence type="ECO:0000256" key="6">
    <source>
        <dbReference type="ARBA" id="ARBA00022692"/>
    </source>
</evidence>
<evidence type="ECO:0000256" key="1">
    <source>
        <dbReference type="ARBA" id="ARBA00004377"/>
    </source>
</evidence>
<dbReference type="Gene3D" id="2.40.50.100">
    <property type="match status" value="1"/>
</dbReference>
<dbReference type="GO" id="GO:0046677">
    <property type="term" value="P:response to antibiotic"/>
    <property type="evidence" value="ECO:0007669"/>
    <property type="project" value="UniProtKB-ARBA"/>
</dbReference>
<feature type="domain" description="Multidrug resistance protein MdtA-like alpha-helical hairpin" evidence="11">
    <location>
        <begin position="136"/>
        <end position="199"/>
    </location>
</feature>
<dbReference type="Gene3D" id="1.10.287.470">
    <property type="entry name" value="Helix hairpin bin"/>
    <property type="match status" value="1"/>
</dbReference>
<evidence type="ECO:0000256" key="4">
    <source>
        <dbReference type="ARBA" id="ARBA00022475"/>
    </source>
</evidence>
<evidence type="ECO:0000256" key="8">
    <source>
        <dbReference type="ARBA" id="ARBA00023136"/>
    </source>
</evidence>
<dbReference type="PANTHER" id="PTHR30386">
    <property type="entry name" value="MEMBRANE FUSION SUBUNIT OF EMRAB-TOLC MULTIDRUG EFFLUX PUMP"/>
    <property type="match status" value="1"/>
</dbReference>
<dbReference type="InterPro" id="IPR050739">
    <property type="entry name" value="MFP"/>
</dbReference>
<dbReference type="GO" id="GO:0005886">
    <property type="term" value="C:plasma membrane"/>
    <property type="evidence" value="ECO:0007669"/>
    <property type="project" value="UniProtKB-SubCell"/>
</dbReference>
<proteinExistence type="inferred from homology"/>
<keyword evidence="8 10" id="KW-0472">Membrane</keyword>
<dbReference type="SUPFAM" id="SSF111369">
    <property type="entry name" value="HlyD-like secretion proteins"/>
    <property type="match status" value="3"/>
</dbReference>
<name>A0A2W5QLA3_9SPHN</name>
<dbReference type="FunFam" id="2.40.30.170:FF:000003">
    <property type="entry name" value="Multidrug resistance protein A"/>
    <property type="match status" value="1"/>
</dbReference>
<keyword evidence="4" id="KW-1003">Cell membrane</keyword>
<evidence type="ECO:0000313" key="15">
    <source>
        <dbReference type="Proteomes" id="UP000249082"/>
    </source>
</evidence>
<evidence type="ECO:0000259" key="13">
    <source>
        <dbReference type="Pfam" id="PF25963"/>
    </source>
</evidence>
<dbReference type="AlphaFoldDB" id="A0A2W5QLA3"/>
<evidence type="ECO:0000256" key="9">
    <source>
        <dbReference type="SAM" id="Coils"/>
    </source>
</evidence>
<protein>
    <submittedName>
        <fullName evidence="14">EmrA/EmrK family multidrug efflux transporter periplasmic adaptor subunit</fullName>
    </submittedName>
</protein>
<dbReference type="GO" id="GO:1990961">
    <property type="term" value="P:xenobiotic detoxification by transmembrane export across the plasma membrane"/>
    <property type="evidence" value="ECO:0007669"/>
    <property type="project" value="UniProtKB-ARBA"/>
</dbReference>
<dbReference type="PANTHER" id="PTHR30386:SF19">
    <property type="entry name" value="MULTIDRUG EXPORT PROTEIN EMRA-RELATED"/>
    <property type="match status" value="1"/>
</dbReference>
<dbReference type="InterPro" id="IPR058625">
    <property type="entry name" value="MdtA-like_BSH"/>
</dbReference>
<evidence type="ECO:0000256" key="3">
    <source>
        <dbReference type="ARBA" id="ARBA00022448"/>
    </source>
</evidence>
<dbReference type="Pfam" id="PF25917">
    <property type="entry name" value="BSH_RND"/>
    <property type="match status" value="1"/>
</dbReference>
<keyword evidence="6 10" id="KW-0812">Transmembrane</keyword>
<dbReference type="Proteomes" id="UP000249082">
    <property type="component" value="Unassembled WGS sequence"/>
</dbReference>
<dbReference type="EMBL" id="QFPX01000006">
    <property type="protein sequence ID" value="PZQ55463.1"/>
    <property type="molecule type" value="Genomic_DNA"/>
</dbReference>
<evidence type="ECO:0000259" key="11">
    <source>
        <dbReference type="Pfam" id="PF25876"/>
    </source>
</evidence>
<comment type="caution">
    <text evidence="14">The sequence shown here is derived from an EMBL/GenBank/DDBJ whole genome shotgun (WGS) entry which is preliminary data.</text>
</comment>
<organism evidence="14 15">
    <name type="scientific">Novosphingobium pentaromativorans</name>
    <dbReference type="NCBI Taxonomy" id="205844"/>
    <lineage>
        <taxon>Bacteria</taxon>
        <taxon>Pseudomonadati</taxon>
        <taxon>Pseudomonadota</taxon>
        <taxon>Alphaproteobacteria</taxon>
        <taxon>Sphingomonadales</taxon>
        <taxon>Sphingomonadaceae</taxon>
        <taxon>Novosphingobium</taxon>
    </lineage>
</organism>
<dbReference type="PRINTS" id="PR01490">
    <property type="entry name" value="RTXTOXIND"/>
</dbReference>
<comment type="subcellular location">
    <subcellularLocation>
        <location evidence="1">Cell inner membrane</location>
        <topology evidence="1">Single-pass membrane protein</topology>
    </subcellularLocation>
</comment>
<evidence type="ECO:0000259" key="12">
    <source>
        <dbReference type="Pfam" id="PF25917"/>
    </source>
</evidence>